<evidence type="ECO:0000313" key="3">
    <source>
        <dbReference type="EMBL" id="KAF4849871.1"/>
    </source>
</evidence>
<dbReference type="GO" id="GO:0005634">
    <property type="term" value="C:nucleus"/>
    <property type="evidence" value="ECO:0007669"/>
    <property type="project" value="UniProtKB-SubCell"/>
</dbReference>
<comment type="subcellular location">
    <subcellularLocation>
        <location evidence="1">Nucleus</location>
    </subcellularLocation>
</comment>
<dbReference type="EMBL" id="QPMT01000048">
    <property type="protein sequence ID" value="KAF4849871.1"/>
    <property type="molecule type" value="Genomic_DNA"/>
</dbReference>
<dbReference type="Pfam" id="PF11951">
    <property type="entry name" value="Fungal_trans_2"/>
    <property type="match status" value="1"/>
</dbReference>
<evidence type="ECO:0000256" key="2">
    <source>
        <dbReference type="ARBA" id="ARBA00023242"/>
    </source>
</evidence>
<protein>
    <submittedName>
        <fullName evidence="3">Acriflavine sensitivity control protein acr-2</fullName>
    </submittedName>
</protein>
<evidence type="ECO:0000313" key="4">
    <source>
        <dbReference type="Proteomes" id="UP000711996"/>
    </source>
</evidence>
<comment type="caution">
    <text evidence="3">The sequence shown here is derived from an EMBL/GenBank/DDBJ whole genome shotgun (WGS) entry which is preliminary data.</text>
</comment>
<dbReference type="InterPro" id="IPR021858">
    <property type="entry name" value="Fun_TF"/>
</dbReference>
<dbReference type="Proteomes" id="UP000711996">
    <property type="component" value="Unassembled WGS sequence"/>
</dbReference>
<accession>A0A9P5EKB6</accession>
<organism evidence="3 4">
    <name type="scientific">Colletotrichum siamense</name>
    <name type="common">Anthracnose fungus</name>
    <dbReference type="NCBI Taxonomy" id="690259"/>
    <lineage>
        <taxon>Eukaryota</taxon>
        <taxon>Fungi</taxon>
        <taxon>Dikarya</taxon>
        <taxon>Ascomycota</taxon>
        <taxon>Pezizomycotina</taxon>
        <taxon>Sordariomycetes</taxon>
        <taxon>Hypocreomycetidae</taxon>
        <taxon>Glomerellales</taxon>
        <taxon>Glomerellaceae</taxon>
        <taxon>Colletotrichum</taxon>
        <taxon>Colletotrichum gloeosporioides species complex</taxon>
    </lineage>
</organism>
<proteinExistence type="predicted"/>
<dbReference type="AlphaFoldDB" id="A0A9P5EKB6"/>
<gene>
    <name evidence="3" type="primary">acr-2-0</name>
    <name evidence="3" type="ORF">CGCSCA2_v011662</name>
</gene>
<name>A0A9P5EKB6_COLSI</name>
<dbReference type="PANTHER" id="PTHR37534">
    <property type="entry name" value="TRANSCRIPTIONAL ACTIVATOR PROTEIN UGA3"/>
    <property type="match status" value="1"/>
</dbReference>
<reference evidence="3" key="1">
    <citation type="submission" date="2019-06" db="EMBL/GenBank/DDBJ databases">
        <authorList>
            <person name="Gan P."/>
            <person name="Shirasu K."/>
        </authorList>
    </citation>
    <scope>NUCLEOTIDE SEQUENCE [LARGE SCALE GENOMIC DNA]</scope>
    <source>
        <strain evidence="3">CAD2</strain>
    </source>
</reference>
<dbReference type="GO" id="GO:0045944">
    <property type="term" value="P:positive regulation of transcription by RNA polymerase II"/>
    <property type="evidence" value="ECO:0007669"/>
    <property type="project" value="TreeGrafter"/>
</dbReference>
<keyword evidence="2" id="KW-0539">Nucleus</keyword>
<dbReference type="GO" id="GO:0003700">
    <property type="term" value="F:DNA-binding transcription factor activity"/>
    <property type="evidence" value="ECO:0007669"/>
    <property type="project" value="TreeGrafter"/>
</dbReference>
<keyword evidence="4" id="KW-1185">Reference proteome</keyword>
<dbReference type="PANTHER" id="PTHR37534:SF51">
    <property type="entry name" value="ACRIFLAVINE SENSITIVITY CONTROL PROTEIN ACR-2"/>
    <property type="match status" value="1"/>
</dbReference>
<dbReference type="OrthoDB" id="4848213at2759"/>
<sequence>MAGVTSDNMNKIQREDTSSTLQAAWPPVVSANQLPFAISKPNSPRSLIDPLAQDLDYRSRRYLNYFASDVCRNFVLYDTPNDNPFRDLIAMAYQQPILLQAIIASAALHMSNAYQQSSSSLSILTTRASTQGSTSLASSLSIGPYTTSHPETFHDALRAKQRALCLLKSALENTASVDVDVTLAVVLLLIGFELIDSGRSPWVFHINGARTIIEKLIAFGPEKATALSPLRSCF</sequence>
<dbReference type="GO" id="GO:0000976">
    <property type="term" value="F:transcription cis-regulatory region binding"/>
    <property type="evidence" value="ECO:0007669"/>
    <property type="project" value="TreeGrafter"/>
</dbReference>
<evidence type="ECO:0000256" key="1">
    <source>
        <dbReference type="ARBA" id="ARBA00004123"/>
    </source>
</evidence>